<dbReference type="GO" id="GO:0009360">
    <property type="term" value="C:DNA polymerase III complex"/>
    <property type="evidence" value="ECO:0007669"/>
    <property type="project" value="TreeGrafter"/>
</dbReference>
<accession>A0A7Y9XTJ1</accession>
<keyword evidence="1" id="KW-0548">Nucleotidyltransferase</keyword>
<keyword evidence="2" id="KW-1185">Reference proteome</keyword>
<dbReference type="EC" id="2.7.7.7" evidence="1"/>
<protein>
    <submittedName>
        <fullName evidence="1">DNA polymerase-3 subunit delta</fullName>
        <ecNumber evidence="1">2.7.7.7</ecNumber>
    </submittedName>
</protein>
<dbReference type="InterPro" id="IPR027417">
    <property type="entry name" value="P-loop_NTPase"/>
</dbReference>
<dbReference type="Pfam" id="PF13177">
    <property type="entry name" value="DNA_pol3_delta2"/>
    <property type="match status" value="1"/>
</dbReference>
<gene>
    <name evidence="1" type="ORF">FHS75_000560</name>
</gene>
<dbReference type="Proteomes" id="UP000522081">
    <property type="component" value="Unassembled WGS sequence"/>
</dbReference>
<organism evidence="1 2">
    <name type="scientific">Novosphingobium marinum</name>
    <dbReference type="NCBI Taxonomy" id="1514948"/>
    <lineage>
        <taxon>Bacteria</taxon>
        <taxon>Pseudomonadati</taxon>
        <taxon>Pseudomonadota</taxon>
        <taxon>Alphaproteobacteria</taxon>
        <taxon>Sphingomonadales</taxon>
        <taxon>Sphingomonadaceae</taxon>
        <taxon>Novosphingobium</taxon>
    </lineage>
</organism>
<proteinExistence type="predicted"/>
<keyword evidence="1" id="KW-0808">Transferase</keyword>
<dbReference type="GO" id="GO:0006261">
    <property type="term" value="P:DNA-templated DNA replication"/>
    <property type="evidence" value="ECO:0007669"/>
    <property type="project" value="TreeGrafter"/>
</dbReference>
<name>A0A7Y9XTJ1_9SPHN</name>
<dbReference type="PANTHER" id="PTHR11669:SF8">
    <property type="entry name" value="DNA POLYMERASE III SUBUNIT DELTA"/>
    <property type="match status" value="1"/>
</dbReference>
<sequence>MTELPARYVGHDEAWREWRTALSSERMHHAWLLTGPEGIGKGGFARKAALELVGKGEGRQPEPSAHPDILVLDHLPSNDEEARKKADGKPFQVKRNITVEQIRTMQQRLTTRATLGANRAVIIDPADDLEKAGVNALLKSLEEPPAGTHFLLVSHRPGRLLPTVRSRCRILRFPALPDEAIDGLLREQAPDVSFDARKAAIAAAQGSPGVALAFARQSLGKLHELMERIVRQGDRDFTLRGMLADEMGARPSREKLLGALDLARAALTGALDGAGRRQQLLIIEAHGAMARLSAEAPTYNFDPGLLVMEIGGLLASAAVPTEAVEAR</sequence>
<dbReference type="RefSeq" id="WP_179406187.1">
    <property type="nucleotide sequence ID" value="NZ_BMGF01000001.1"/>
</dbReference>
<reference evidence="1 2" key="1">
    <citation type="submission" date="2020-07" db="EMBL/GenBank/DDBJ databases">
        <title>Genomic Encyclopedia of Type Strains, Phase IV (KMG-IV): sequencing the most valuable type-strain genomes for metagenomic binning, comparative biology and taxonomic classification.</title>
        <authorList>
            <person name="Goeker M."/>
        </authorList>
    </citation>
    <scope>NUCLEOTIDE SEQUENCE [LARGE SCALE GENOMIC DNA]</scope>
    <source>
        <strain evidence="1 2">DSM 29043</strain>
    </source>
</reference>
<dbReference type="SUPFAM" id="SSF52540">
    <property type="entry name" value="P-loop containing nucleoside triphosphate hydrolases"/>
    <property type="match status" value="1"/>
</dbReference>
<evidence type="ECO:0000313" key="2">
    <source>
        <dbReference type="Proteomes" id="UP000522081"/>
    </source>
</evidence>
<comment type="caution">
    <text evidence="1">The sequence shown here is derived from an EMBL/GenBank/DDBJ whole genome shotgun (WGS) entry which is preliminary data.</text>
</comment>
<dbReference type="PANTHER" id="PTHR11669">
    <property type="entry name" value="REPLICATION FACTOR C / DNA POLYMERASE III GAMMA-TAU SUBUNIT"/>
    <property type="match status" value="1"/>
</dbReference>
<dbReference type="GO" id="GO:0003887">
    <property type="term" value="F:DNA-directed DNA polymerase activity"/>
    <property type="evidence" value="ECO:0007669"/>
    <property type="project" value="UniProtKB-EC"/>
</dbReference>
<dbReference type="Gene3D" id="3.40.50.300">
    <property type="entry name" value="P-loop containing nucleotide triphosphate hydrolases"/>
    <property type="match status" value="1"/>
</dbReference>
<dbReference type="EMBL" id="JACBZF010000001">
    <property type="protein sequence ID" value="NYH94255.1"/>
    <property type="molecule type" value="Genomic_DNA"/>
</dbReference>
<dbReference type="AlphaFoldDB" id="A0A7Y9XTJ1"/>
<dbReference type="InterPro" id="IPR050238">
    <property type="entry name" value="DNA_Rep/Repair_Clamp_Loader"/>
</dbReference>
<evidence type="ECO:0000313" key="1">
    <source>
        <dbReference type="EMBL" id="NYH94255.1"/>
    </source>
</evidence>